<evidence type="ECO:0000256" key="1">
    <source>
        <dbReference type="SAM" id="MobiDB-lite"/>
    </source>
</evidence>
<feature type="region of interest" description="Disordered" evidence="1">
    <location>
        <begin position="160"/>
        <end position="201"/>
    </location>
</feature>
<organism evidence="2 3">
    <name type="scientific">Perkinsus olseni</name>
    <name type="common">Perkinsus atlanticus</name>
    <dbReference type="NCBI Taxonomy" id="32597"/>
    <lineage>
        <taxon>Eukaryota</taxon>
        <taxon>Sar</taxon>
        <taxon>Alveolata</taxon>
        <taxon>Perkinsozoa</taxon>
        <taxon>Perkinsea</taxon>
        <taxon>Perkinsida</taxon>
        <taxon>Perkinsidae</taxon>
        <taxon>Perkinsus</taxon>
    </lineage>
</organism>
<comment type="caution">
    <text evidence="2">The sequence shown here is derived from an EMBL/GenBank/DDBJ whole genome shotgun (WGS) entry which is preliminary data.</text>
</comment>
<accession>A0A7J6PFQ0</accession>
<proteinExistence type="predicted"/>
<protein>
    <submittedName>
        <fullName evidence="2">Uncharacterized protein</fullName>
    </submittedName>
</protein>
<dbReference type="OrthoDB" id="10488789at2759"/>
<evidence type="ECO:0000313" key="3">
    <source>
        <dbReference type="Proteomes" id="UP000541610"/>
    </source>
</evidence>
<name>A0A7J6PFQ0_PEROL</name>
<feature type="compositionally biased region" description="Low complexity" evidence="1">
    <location>
        <begin position="25"/>
        <end position="54"/>
    </location>
</feature>
<gene>
    <name evidence="2" type="ORF">FOZ60_006131</name>
</gene>
<dbReference type="AlphaFoldDB" id="A0A7J6PFQ0"/>
<dbReference type="Proteomes" id="UP000541610">
    <property type="component" value="Unassembled WGS sequence"/>
</dbReference>
<dbReference type="EMBL" id="JABANP010000025">
    <property type="protein sequence ID" value="KAF4695008.1"/>
    <property type="molecule type" value="Genomic_DNA"/>
</dbReference>
<reference evidence="2 3" key="1">
    <citation type="submission" date="2020-04" db="EMBL/GenBank/DDBJ databases">
        <title>Perkinsus olseni comparative genomics.</title>
        <authorList>
            <person name="Bogema D.R."/>
        </authorList>
    </citation>
    <scope>NUCLEOTIDE SEQUENCE [LARGE SCALE GENOMIC DNA]</scope>
    <source>
        <strain evidence="2">00978-12</strain>
    </source>
</reference>
<feature type="region of interest" description="Disordered" evidence="1">
    <location>
        <begin position="1"/>
        <end position="56"/>
    </location>
</feature>
<sequence>MLADGRRRGRSLPQAGRNVFKWMTPPNHSSPSPRRRSSSQGRTPRPQSSLPRSSSKAEVVVTIRSIFEKTVTREKVQDFVLGHLSMAGEVPMEAFYITKYLNRAGEVSISLEVRPTDAGSSTEMVRRLATALEDPKSKLHRPGSLSSRVFTGARMDVRHPGETQREWTSPVPTRAYSPSVPEVEVDSASPNESAQGRKASKGILKVARSVASKPAPARKESPFMAKWREAILNATRREEPAGSYSVSVIPAKATEEAQGHEGVANFEEEVGQQATNSLLEARRGLKSDVAAPLSPGSLSAASAARNLDGEGDVTAIDRTLVDPSGEGGQSWAVSEVAPYMDGDRLVWKCEISGLLEADKLAESAETIGPGFGVCGQSTERVNSTAAMYAPGATLLGYDIVSVCVAGSWVPPDSVFKADWSRDLRIEDSVTVVAERNTGVLGIYVNGHEVHRQKLGDKMPESPRLILDLLGKVGAVRVLPD</sequence>
<evidence type="ECO:0000313" key="2">
    <source>
        <dbReference type="EMBL" id="KAF4695008.1"/>
    </source>
</evidence>